<sequence length="214" mass="24028">MELQELTKKNQEFIHIATSQLIRDGKSDQEIKELLEEVLPTIIENQKKGITARGLYGAPSDWAKSFTKSEDSNTVPETNDNPWLMWVDSSLLILGILGLVNGLMNFFHSGTQYGLLTFLTIGFGVGAGIYLMYHLIYRNMGKVGQRPKFWKAIFYLILTTLAWSIVFFLAALIPAAINPTLSPIATIIIAAIAFGLRYYLKKQLNIRSAMQPVQ</sequence>
<feature type="transmembrane region" description="Helical" evidence="1">
    <location>
        <begin position="113"/>
        <end position="133"/>
    </location>
</feature>
<accession>A0ABV2JLB0</accession>
<dbReference type="RefSeq" id="WP_253365055.1">
    <property type="nucleotide sequence ID" value="NZ_JALJXU010000005.1"/>
</dbReference>
<dbReference type="Pfam" id="PF06570">
    <property type="entry name" value="DUF1129"/>
    <property type="match status" value="1"/>
</dbReference>
<keyword evidence="1" id="KW-0812">Transmembrane</keyword>
<gene>
    <name evidence="2" type="ORF">ABID27_001329</name>
</gene>
<reference evidence="2 3" key="1">
    <citation type="submission" date="2024-06" db="EMBL/GenBank/DDBJ databases">
        <title>Genomic Encyclopedia of Type Strains, Phase IV (KMG-IV): sequencing the most valuable type-strain genomes for metagenomic binning, comparative biology and taxonomic classification.</title>
        <authorList>
            <person name="Goeker M."/>
        </authorList>
    </citation>
    <scope>NUCLEOTIDE SEQUENCE [LARGE SCALE GENOMIC DNA]</scope>
    <source>
        <strain evidence="2 3">DSM 15349</strain>
    </source>
</reference>
<dbReference type="PIRSF" id="PIRSF033111">
    <property type="entry name" value="UCP033111"/>
    <property type="match status" value="1"/>
</dbReference>
<dbReference type="Proteomes" id="UP001549055">
    <property type="component" value="Unassembled WGS sequence"/>
</dbReference>
<evidence type="ECO:0000256" key="1">
    <source>
        <dbReference type="SAM" id="Phobius"/>
    </source>
</evidence>
<protein>
    <submittedName>
        <fullName evidence="2">Membrane-anchored protein</fullName>
    </submittedName>
</protein>
<evidence type="ECO:0000313" key="3">
    <source>
        <dbReference type="Proteomes" id="UP001549055"/>
    </source>
</evidence>
<evidence type="ECO:0000313" key="2">
    <source>
        <dbReference type="EMBL" id="MET3644702.1"/>
    </source>
</evidence>
<keyword evidence="1" id="KW-1133">Transmembrane helix</keyword>
<dbReference type="EMBL" id="JBEPMK010000004">
    <property type="protein sequence ID" value="MET3644702.1"/>
    <property type="molecule type" value="Genomic_DNA"/>
</dbReference>
<organism evidence="2 3">
    <name type="scientific">Streptococcus gallinaceus</name>
    <dbReference type="NCBI Taxonomy" id="165758"/>
    <lineage>
        <taxon>Bacteria</taxon>
        <taxon>Bacillati</taxon>
        <taxon>Bacillota</taxon>
        <taxon>Bacilli</taxon>
        <taxon>Lactobacillales</taxon>
        <taxon>Streptococcaceae</taxon>
        <taxon>Streptococcus</taxon>
    </lineage>
</organism>
<keyword evidence="3" id="KW-1185">Reference proteome</keyword>
<name>A0ABV2JLB0_9STRE</name>
<proteinExistence type="predicted"/>
<feature type="transmembrane region" description="Helical" evidence="1">
    <location>
        <begin position="183"/>
        <end position="200"/>
    </location>
</feature>
<dbReference type="InterPro" id="IPR009214">
    <property type="entry name" value="DUF1129"/>
</dbReference>
<comment type="caution">
    <text evidence="2">The sequence shown here is derived from an EMBL/GenBank/DDBJ whole genome shotgun (WGS) entry which is preliminary data.</text>
</comment>
<keyword evidence="1" id="KW-0472">Membrane</keyword>
<feature type="transmembrane region" description="Helical" evidence="1">
    <location>
        <begin position="153"/>
        <end position="177"/>
    </location>
</feature>
<feature type="transmembrane region" description="Helical" evidence="1">
    <location>
        <begin position="83"/>
        <end position="107"/>
    </location>
</feature>